<dbReference type="Gene3D" id="1.25.40.10">
    <property type="entry name" value="Tetratricopeptide repeat domain"/>
    <property type="match status" value="1"/>
</dbReference>
<dbReference type="OrthoDB" id="242313at2"/>
<name>A0A432MG62_9BACT</name>
<evidence type="ECO:0000256" key="1">
    <source>
        <dbReference type="SAM" id="MobiDB-lite"/>
    </source>
</evidence>
<dbReference type="RefSeq" id="WP_126726915.1">
    <property type="nucleotide sequence ID" value="NZ_RYZH01000039.1"/>
</dbReference>
<accession>A0A432MG62</accession>
<dbReference type="InterPro" id="IPR011990">
    <property type="entry name" value="TPR-like_helical_dom_sf"/>
</dbReference>
<keyword evidence="3" id="KW-1185">Reference proteome</keyword>
<dbReference type="AlphaFoldDB" id="A0A432MG62"/>
<evidence type="ECO:0000313" key="2">
    <source>
        <dbReference type="EMBL" id="RUL85539.1"/>
    </source>
</evidence>
<reference evidence="2 3" key="2">
    <citation type="submission" date="2019-01" db="EMBL/GenBank/DDBJ databases">
        <title>Tautonia sociabilis, a novel thermotolerant planctomycete of Isosphaeraceae family, isolated from a 4000 m deep subterranean habitat.</title>
        <authorList>
            <person name="Kovaleva O.L."/>
            <person name="Elcheninov A.G."/>
            <person name="Van Heerden E."/>
            <person name="Toshchakov S.V."/>
            <person name="Novikov A."/>
            <person name="Bonch-Osmolovskaya E.A."/>
            <person name="Kublanov I.V."/>
        </authorList>
    </citation>
    <scope>NUCLEOTIDE SEQUENCE [LARGE SCALE GENOMIC DNA]</scope>
    <source>
        <strain evidence="2 3">GM2012</strain>
    </source>
</reference>
<evidence type="ECO:0008006" key="4">
    <source>
        <dbReference type="Google" id="ProtNLM"/>
    </source>
</evidence>
<sequence>MPPDPSSSAELALALVHEGWRHVQLQRPLAAWASWQQALRLKPGDPAATEALDRLETADELPEAARKPRRLLNPADDEARARWDDAFRGRDLSAIAAASAAFEQLAEDDPTDAPCWYNRALCLAWTGRNDEAIDALDYYVHLTAAAQPDLAAEAWALAEILRHGAGAEHRADDLSYSFELPWPESSPPPFEADAALGAVREIPVPIDPLTQAPMAPGARVVEWLDRPMPPPDPGLTPADLPIVRAIAIRSPGALRCSGLDREAIEGLERSIEGRLGRGLDFDRRVTPLPLAMLDAAVATVRLPEGLPPEDRKRLQAAAIAAYFEERWARVPRLGLGARPGDDDGPPRRSPREAGQLAAEGDAVARAKLSGVILVREQLARRPRSADLYLGYDFDRLRRLFGLDPLDAPPPSVDLPLQPRREDPT</sequence>
<dbReference type="Proteomes" id="UP000280296">
    <property type="component" value="Unassembled WGS sequence"/>
</dbReference>
<protein>
    <recommendedName>
        <fullName evidence="4">Tetratricopeptide repeat protein</fullName>
    </recommendedName>
</protein>
<evidence type="ECO:0000313" key="3">
    <source>
        <dbReference type="Proteomes" id="UP000280296"/>
    </source>
</evidence>
<organism evidence="2 3">
    <name type="scientific">Tautonia sociabilis</name>
    <dbReference type="NCBI Taxonomy" id="2080755"/>
    <lineage>
        <taxon>Bacteria</taxon>
        <taxon>Pseudomonadati</taxon>
        <taxon>Planctomycetota</taxon>
        <taxon>Planctomycetia</taxon>
        <taxon>Isosphaerales</taxon>
        <taxon>Isosphaeraceae</taxon>
        <taxon>Tautonia</taxon>
    </lineage>
</organism>
<proteinExistence type="predicted"/>
<reference evidence="2 3" key="1">
    <citation type="submission" date="2018-12" db="EMBL/GenBank/DDBJ databases">
        <authorList>
            <person name="Toschakov S.V."/>
        </authorList>
    </citation>
    <scope>NUCLEOTIDE SEQUENCE [LARGE SCALE GENOMIC DNA]</scope>
    <source>
        <strain evidence="2 3">GM2012</strain>
    </source>
</reference>
<feature type="region of interest" description="Disordered" evidence="1">
    <location>
        <begin position="334"/>
        <end position="358"/>
    </location>
</feature>
<feature type="compositionally biased region" description="Basic and acidic residues" evidence="1">
    <location>
        <begin position="339"/>
        <end position="351"/>
    </location>
</feature>
<gene>
    <name evidence="2" type="ORF">TsocGM_18340</name>
</gene>
<dbReference type="SUPFAM" id="SSF48452">
    <property type="entry name" value="TPR-like"/>
    <property type="match status" value="1"/>
</dbReference>
<comment type="caution">
    <text evidence="2">The sequence shown here is derived from an EMBL/GenBank/DDBJ whole genome shotgun (WGS) entry which is preliminary data.</text>
</comment>
<dbReference type="EMBL" id="RYZH01000039">
    <property type="protein sequence ID" value="RUL85539.1"/>
    <property type="molecule type" value="Genomic_DNA"/>
</dbReference>